<dbReference type="Proteomes" id="UP000245910">
    <property type="component" value="Chromosome II"/>
</dbReference>
<dbReference type="InterPro" id="IPR045055">
    <property type="entry name" value="DNA2/NAM7-like"/>
</dbReference>
<evidence type="ECO:0000256" key="2">
    <source>
        <dbReference type="SAM" id="MobiDB-lite"/>
    </source>
</evidence>
<feature type="region of interest" description="Disordered" evidence="2">
    <location>
        <begin position="1012"/>
        <end position="1074"/>
    </location>
</feature>
<organism evidence="6 7">
    <name type="scientific">Fusarium venenatum</name>
    <dbReference type="NCBI Taxonomy" id="56646"/>
    <lineage>
        <taxon>Eukaryota</taxon>
        <taxon>Fungi</taxon>
        <taxon>Dikarya</taxon>
        <taxon>Ascomycota</taxon>
        <taxon>Pezizomycotina</taxon>
        <taxon>Sordariomycetes</taxon>
        <taxon>Hypocreomycetidae</taxon>
        <taxon>Hypocreales</taxon>
        <taxon>Nectriaceae</taxon>
        <taxon>Fusarium</taxon>
    </lineage>
</organism>
<proteinExistence type="predicted"/>
<dbReference type="InterPro" id="IPR041679">
    <property type="entry name" value="DNA2/NAM7-like_C"/>
</dbReference>
<feature type="region of interest" description="Disordered" evidence="2">
    <location>
        <begin position="1129"/>
        <end position="1166"/>
    </location>
</feature>
<dbReference type="EMBL" id="LN649230">
    <property type="protein sequence ID" value="CEI61245.1"/>
    <property type="molecule type" value="Genomic_DNA"/>
</dbReference>
<evidence type="ECO:0000259" key="4">
    <source>
        <dbReference type="Pfam" id="PF13087"/>
    </source>
</evidence>
<dbReference type="PANTHER" id="PTHR10887">
    <property type="entry name" value="DNA2/NAM7 HELICASE FAMILY"/>
    <property type="match status" value="1"/>
</dbReference>
<keyword evidence="7" id="KW-1185">Reference proteome</keyword>
<dbReference type="Gene3D" id="3.40.50.300">
    <property type="entry name" value="P-loop containing nucleotide triphosphate hydrolases"/>
    <property type="match status" value="3"/>
</dbReference>
<evidence type="ECO:0000256" key="1">
    <source>
        <dbReference type="ARBA" id="ARBA00022806"/>
    </source>
</evidence>
<dbReference type="Pfam" id="PF13086">
    <property type="entry name" value="AAA_11"/>
    <property type="match status" value="1"/>
</dbReference>
<feature type="compositionally biased region" description="Basic and acidic residues" evidence="2">
    <location>
        <begin position="1141"/>
        <end position="1159"/>
    </location>
</feature>
<dbReference type="InterPro" id="IPR057373">
    <property type="entry name" value="ZNFX1"/>
</dbReference>
<feature type="domain" description="DNA2/NAM7 helicase-like C-terminal" evidence="4">
    <location>
        <begin position="686"/>
        <end position="875"/>
    </location>
</feature>
<evidence type="ECO:0000313" key="7">
    <source>
        <dbReference type="Proteomes" id="UP000245910"/>
    </source>
</evidence>
<dbReference type="CDD" id="cd18808">
    <property type="entry name" value="SF1_C_Upf1"/>
    <property type="match status" value="1"/>
</dbReference>
<feature type="compositionally biased region" description="Polar residues" evidence="2">
    <location>
        <begin position="1129"/>
        <end position="1139"/>
    </location>
</feature>
<reference evidence="7" key="1">
    <citation type="submission" date="2014-10" db="EMBL/GenBank/DDBJ databases">
        <authorList>
            <person name="King R."/>
        </authorList>
    </citation>
    <scope>NUCLEOTIDE SEQUENCE [LARGE SCALE GENOMIC DNA]</scope>
    <source>
        <strain evidence="7">A3/5</strain>
    </source>
</reference>
<dbReference type="Pfam" id="PF13087">
    <property type="entry name" value="AAA_12"/>
    <property type="match status" value="1"/>
</dbReference>
<dbReference type="InterPro" id="IPR027417">
    <property type="entry name" value="P-loop_NTPase"/>
</dbReference>
<feature type="domain" description="ZNFX1" evidence="5">
    <location>
        <begin position="117"/>
        <end position="235"/>
    </location>
</feature>
<evidence type="ECO:0000313" key="6">
    <source>
        <dbReference type="EMBL" id="CEI61245.1"/>
    </source>
</evidence>
<evidence type="ECO:0000259" key="5">
    <source>
        <dbReference type="Pfam" id="PF25396"/>
    </source>
</evidence>
<protein>
    <recommendedName>
        <fullName evidence="8">Helicase ATP-binding domain-containing protein</fullName>
    </recommendedName>
</protein>
<dbReference type="STRING" id="56646.A0A2L2TP98"/>
<dbReference type="GO" id="GO:0031380">
    <property type="term" value="C:nuclear RNA-directed RNA polymerase complex"/>
    <property type="evidence" value="ECO:0007669"/>
    <property type="project" value="TreeGrafter"/>
</dbReference>
<evidence type="ECO:0000259" key="3">
    <source>
        <dbReference type="Pfam" id="PF13086"/>
    </source>
</evidence>
<dbReference type="PANTHER" id="PTHR10887:SF341">
    <property type="entry name" value="NFX1-TYPE ZINC FINGER-CONTAINING PROTEIN 1"/>
    <property type="match status" value="1"/>
</dbReference>
<feature type="compositionally biased region" description="Low complexity" evidence="2">
    <location>
        <begin position="1046"/>
        <end position="1068"/>
    </location>
</feature>
<feature type="region of interest" description="Disordered" evidence="2">
    <location>
        <begin position="1252"/>
        <end position="1285"/>
    </location>
</feature>
<feature type="region of interest" description="Disordered" evidence="2">
    <location>
        <begin position="1179"/>
        <end position="1199"/>
    </location>
</feature>
<dbReference type="GO" id="GO:0004386">
    <property type="term" value="F:helicase activity"/>
    <property type="evidence" value="ECO:0007669"/>
    <property type="project" value="InterPro"/>
</dbReference>
<name>A0A2L2TP98_9HYPO</name>
<accession>A0A2L2TP98</accession>
<keyword evidence="1" id="KW-0067">ATP-binding</keyword>
<dbReference type="GO" id="GO:0031048">
    <property type="term" value="P:regulatory ncRNA-mediated heterochromatin formation"/>
    <property type="evidence" value="ECO:0007669"/>
    <property type="project" value="TreeGrafter"/>
</dbReference>
<keyword evidence="1" id="KW-0378">Hydrolase</keyword>
<sequence length="1285" mass="144042">MNREYEARMRATSLPVPANNTIQVSRDQHPIEIITQHVMHRNNTDTQSRHWLTSPELPRPEELMAEYPAELPAGSLDENPLDKNAYLEFQYAMNRFEGTELLRRAIRDFRQRPVKEDSDSFHVYTQVRIQGYLLAKRGPACRISFSTECSTTKVVWHQSTRLTTGTLVALSPRSDNFNKQCFVAVVAARYLLGGLEPNLDDGEDINTPPRIEIFWSNVETAVFDPSVELVMLEAKGGYFETVRHAMVGLQHAAKFESKFDKYIIDGSNKECTAAYLTDEGATIPERAKHFDPSQLEAFHLMTSRELAVVQGPPGTGKTFTSVVALGSHIRTLKAVQGGKAIAPVIVAAQTNHALDQLLARCLEFEAVIARLGGRTENEDIEARTLYNIRKDSNIARGPTRGERFRKQVQIQIQDLLKGCFPAQFIAAEEFLREGLISQEQYESLDDEEYETLPIAGGNGQKDDEAVDSIKSWLGTCVEHDQTYVYRPPKGQTEPPENKYNAIDESKEENDKERLHGDFFPTKFYMTGSVPSRYADGDAISAQASRLLLKYHDLYDIKPAQRGIVYRLLRKRLINARAKRFPELLKAYQETCDEIKIARSLSDVKVLINEKVEILGCTTTGLSKYRGLIAALKPRILMIEEAAETREANITSALYPSLDQIVLVGDHQQLVPRVDVSELECEPYNMHVSLFERLVNLKLPYTMLQVQRRMVPPIRQVVNAFYHKLTDHSSVNDPRNRPPVLGMGNKSLWWFQHGWEESRNTNGFSYSNSNEVSMIVCFVRYLVQNGVSPSRITILTFYKGQVNLLLEILRRDPTLSARNPTKEWSVKTVDGFQGEENDIVILSIVRSARPGFVRNKNRAVVALSRAKCGMYVFGNAGALLEEEESFATWLGVYNVFHEQGCFDDFLPVTCENHGRETKISCIEDWETIAAAGCDEPCTEQCSEGHPCTKTCHPFKHSELRCEARCKRILSCGHKCSSSCGNPCRCIQRCDEVYTQASRAPKSQAPIQPLRLARTPQSYEAKGFQATRGGRGGRSTTDVRHGRGGTVRHGVSGTGSSTSTKSLESSRSASQIRAHSDNIGMRSGQLNSVAGESSVQEPTSEQFMEMGYYSGPTCRHEQLTVQTQNNFKLAPASSTTNSLSDRWSPEKISQKDRSLGEEAKRASRQRSPCSVVIRTTYRPTTMEPDGRRRYGVQTRSSHTVPKPLPIRKQMLHDAAAGQYITDQHQQDELPGADVEQVITGNGGSDVVAGQYIIDHRQQQGEQPGADTKRVGTGSRGSDVEEDLISFD</sequence>
<keyword evidence="1" id="KW-0547">Nucleotide-binding</keyword>
<dbReference type="InterPro" id="IPR047187">
    <property type="entry name" value="SF1_C_Upf1"/>
</dbReference>
<feature type="domain" description="DNA2/NAM7 helicase helicase" evidence="3">
    <location>
        <begin position="290"/>
        <end position="673"/>
    </location>
</feature>
<dbReference type="SUPFAM" id="SSF52540">
    <property type="entry name" value="P-loop containing nucleoside triphosphate hydrolases"/>
    <property type="match status" value="1"/>
</dbReference>
<keyword evidence="1" id="KW-0347">Helicase</keyword>
<dbReference type="InterPro" id="IPR041677">
    <property type="entry name" value="DNA2/NAM7_AAA_11"/>
</dbReference>
<dbReference type="Pfam" id="PF25396">
    <property type="entry name" value="ZNFX1"/>
    <property type="match status" value="1"/>
</dbReference>
<evidence type="ECO:0008006" key="8">
    <source>
        <dbReference type="Google" id="ProtNLM"/>
    </source>
</evidence>